<dbReference type="SUPFAM" id="SSF53901">
    <property type="entry name" value="Thiolase-like"/>
    <property type="match status" value="2"/>
</dbReference>
<organism evidence="6">
    <name type="scientific">mine drainage metagenome</name>
    <dbReference type="NCBI Taxonomy" id="410659"/>
    <lineage>
        <taxon>unclassified sequences</taxon>
        <taxon>metagenomes</taxon>
        <taxon>ecological metagenomes</taxon>
    </lineage>
</organism>
<evidence type="ECO:0000256" key="2">
    <source>
        <dbReference type="ARBA" id="ARBA00022679"/>
    </source>
</evidence>
<keyword evidence="3 6" id="KW-0012">Acyltransferase</keyword>
<gene>
    <name evidence="6" type="ORF">GALL_358320</name>
</gene>
<feature type="domain" description="Chalcone/stilbene synthase C-terminal" evidence="4">
    <location>
        <begin position="219"/>
        <end position="351"/>
    </location>
</feature>
<dbReference type="GO" id="GO:0030639">
    <property type="term" value="P:polyketide biosynthetic process"/>
    <property type="evidence" value="ECO:0007669"/>
    <property type="project" value="TreeGrafter"/>
</dbReference>
<feature type="domain" description="FAE" evidence="5">
    <location>
        <begin position="82"/>
        <end position="204"/>
    </location>
</feature>
<dbReference type="InterPro" id="IPR011141">
    <property type="entry name" value="Polyketide_synthase_type-III"/>
</dbReference>
<dbReference type="GO" id="GO:0016020">
    <property type="term" value="C:membrane"/>
    <property type="evidence" value="ECO:0007669"/>
    <property type="project" value="InterPro"/>
</dbReference>
<dbReference type="Gene3D" id="3.40.47.10">
    <property type="match status" value="2"/>
</dbReference>
<comment type="caution">
    <text evidence="6">The sequence shown here is derived from an EMBL/GenBank/DDBJ whole genome shotgun (WGS) entry which is preliminary data.</text>
</comment>
<dbReference type="Pfam" id="PF08392">
    <property type="entry name" value="FAE1_CUT1_RppA"/>
    <property type="match status" value="1"/>
</dbReference>
<reference evidence="6" key="1">
    <citation type="submission" date="2016-10" db="EMBL/GenBank/DDBJ databases">
        <title>Sequence of Gallionella enrichment culture.</title>
        <authorList>
            <person name="Poehlein A."/>
            <person name="Muehling M."/>
            <person name="Daniel R."/>
        </authorList>
    </citation>
    <scope>NUCLEOTIDE SEQUENCE</scope>
</reference>
<dbReference type="Pfam" id="PF02797">
    <property type="entry name" value="Chal_sti_synt_C"/>
    <property type="match status" value="1"/>
</dbReference>
<evidence type="ECO:0000256" key="1">
    <source>
        <dbReference type="ARBA" id="ARBA00005531"/>
    </source>
</evidence>
<evidence type="ECO:0000256" key="3">
    <source>
        <dbReference type="ARBA" id="ARBA00023315"/>
    </source>
</evidence>
<accession>A0A1J5QY46</accession>
<sequence length="356" mass="36572">MSRVVAVAPVLAGHRYEQAEITARLGPLLSSDPGRLAALARFHGASSVRTRHLALPLARYADLRSFGDANDLFLTIGANLAEDAVRHALTAADLAPTDVDFLLFTTVTGVGAPSIDALLVERLGLRPDVKRLPSFGLGCVAGASGIARVHDYLVGHPDDVALVVSVELCSLTIQHGDDSTANLVSSGLFGDGAAAVVMVGDRRAAGREGVDVIETRSGVYPDTSGMLGWDVGGSGFRIVLGAGLADVVGTHLRTDVETLLAPHGAAVADVAAWVAHPGGPRILDAAAQALTLGEHALDRSRRSLAAVGNLSSSSVLHVLADTLVDGAPPPGGLAVLFAFGPGVSAEVVLMRRPEEV</sequence>
<dbReference type="InterPro" id="IPR013601">
    <property type="entry name" value="FAE1_typ3_polyketide_synth"/>
</dbReference>
<dbReference type="InterPro" id="IPR012328">
    <property type="entry name" value="Chalcone/stilbene_synt_C"/>
</dbReference>
<dbReference type="GO" id="GO:0006633">
    <property type="term" value="P:fatty acid biosynthetic process"/>
    <property type="evidence" value="ECO:0007669"/>
    <property type="project" value="InterPro"/>
</dbReference>
<dbReference type="EMBL" id="MLJW01000811">
    <property type="protein sequence ID" value="OIQ82379.1"/>
    <property type="molecule type" value="Genomic_DNA"/>
</dbReference>
<keyword evidence="2 6" id="KW-0808">Transferase</keyword>
<dbReference type="EC" id="2.3.1.-" evidence="6"/>
<dbReference type="PANTHER" id="PTHR11877">
    <property type="entry name" value="HYDROXYMETHYLGLUTARYL-COA SYNTHASE"/>
    <property type="match status" value="1"/>
</dbReference>
<evidence type="ECO:0000259" key="4">
    <source>
        <dbReference type="Pfam" id="PF02797"/>
    </source>
</evidence>
<evidence type="ECO:0000259" key="5">
    <source>
        <dbReference type="Pfam" id="PF08392"/>
    </source>
</evidence>
<dbReference type="GO" id="GO:0016747">
    <property type="term" value="F:acyltransferase activity, transferring groups other than amino-acyl groups"/>
    <property type="evidence" value="ECO:0007669"/>
    <property type="project" value="InterPro"/>
</dbReference>
<protein>
    <submittedName>
        <fullName evidence="6">Alpha-pyrone synthesis polyketide synthase-like Pks11</fullName>
        <ecNumber evidence="6">2.3.1.-</ecNumber>
    </submittedName>
</protein>
<name>A0A1J5QY46_9ZZZZ</name>
<dbReference type="AlphaFoldDB" id="A0A1J5QY46"/>
<evidence type="ECO:0000313" key="6">
    <source>
        <dbReference type="EMBL" id="OIQ82379.1"/>
    </source>
</evidence>
<proteinExistence type="inferred from homology"/>
<dbReference type="PIRSF" id="PIRSF000451">
    <property type="entry name" value="PKS_III"/>
    <property type="match status" value="1"/>
</dbReference>
<comment type="similarity">
    <text evidence="1">Belongs to the thiolase-like superfamily. Chalcone/stilbene synthases family.</text>
</comment>
<dbReference type="InterPro" id="IPR016039">
    <property type="entry name" value="Thiolase-like"/>
</dbReference>
<dbReference type="PANTHER" id="PTHR11877:SF99">
    <property type="entry name" value="1,3,6,8-TETRAHYDROXYNAPHTHALENE SYNTHASE"/>
    <property type="match status" value="1"/>
</dbReference>
<dbReference type="CDD" id="cd00831">
    <property type="entry name" value="CHS_like"/>
    <property type="match status" value="1"/>
</dbReference>